<evidence type="ECO:0000313" key="1">
    <source>
        <dbReference type="EMBL" id="KPI96328.1"/>
    </source>
</evidence>
<reference evidence="1 2" key="1">
    <citation type="journal article" date="2015" name="Nat. Commun.">
        <title>Outbred genome sequencing and CRISPR/Cas9 gene editing in butterflies.</title>
        <authorList>
            <person name="Li X."/>
            <person name="Fan D."/>
            <person name="Zhang W."/>
            <person name="Liu G."/>
            <person name="Zhang L."/>
            <person name="Zhao L."/>
            <person name="Fang X."/>
            <person name="Chen L."/>
            <person name="Dong Y."/>
            <person name="Chen Y."/>
            <person name="Ding Y."/>
            <person name="Zhao R."/>
            <person name="Feng M."/>
            <person name="Zhu Y."/>
            <person name="Feng Y."/>
            <person name="Jiang X."/>
            <person name="Zhu D."/>
            <person name="Xiang H."/>
            <person name="Feng X."/>
            <person name="Li S."/>
            <person name="Wang J."/>
            <person name="Zhang G."/>
            <person name="Kronforst M.R."/>
            <person name="Wang W."/>
        </authorList>
    </citation>
    <scope>NUCLEOTIDE SEQUENCE [LARGE SCALE GENOMIC DNA]</scope>
    <source>
        <strain evidence="1">Ya'a_city_454_Px</strain>
        <tissue evidence="1">Whole body</tissue>
    </source>
</reference>
<accession>A0A194PTM6</accession>
<name>A0A194PTM6_PAPXU</name>
<evidence type="ECO:0000313" key="2">
    <source>
        <dbReference type="Proteomes" id="UP000053268"/>
    </source>
</evidence>
<dbReference type="EMBL" id="KQ459593">
    <property type="protein sequence ID" value="KPI96328.1"/>
    <property type="molecule type" value="Genomic_DNA"/>
</dbReference>
<sequence>MHSRRPRSGLATGRGLLKKRLPAVWLAARLHGPSKAKGFPEGQLAQPTNEYLHIVCRKVTACCDVTRSVGTHPLATGCPPDIITDNTERSLVVLTAGATWFPGHAMTSINSQRRVKYSGGRIATVNVMSSRSPSAYVPRHPGVGPWVHPPTV</sequence>
<proteinExistence type="predicted"/>
<dbReference type="AlphaFoldDB" id="A0A194PTM6"/>
<gene>
    <name evidence="1" type="ORF">RR46_12358</name>
</gene>
<dbReference type="Proteomes" id="UP000053268">
    <property type="component" value="Unassembled WGS sequence"/>
</dbReference>
<keyword evidence="2" id="KW-1185">Reference proteome</keyword>
<organism evidence="1 2">
    <name type="scientific">Papilio xuthus</name>
    <name type="common">Asian swallowtail butterfly</name>
    <dbReference type="NCBI Taxonomy" id="66420"/>
    <lineage>
        <taxon>Eukaryota</taxon>
        <taxon>Metazoa</taxon>
        <taxon>Ecdysozoa</taxon>
        <taxon>Arthropoda</taxon>
        <taxon>Hexapoda</taxon>
        <taxon>Insecta</taxon>
        <taxon>Pterygota</taxon>
        <taxon>Neoptera</taxon>
        <taxon>Endopterygota</taxon>
        <taxon>Lepidoptera</taxon>
        <taxon>Glossata</taxon>
        <taxon>Ditrysia</taxon>
        <taxon>Papilionoidea</taxon>
        <taxon>Papilionidae</taxon>
        <taxon>Papilioninae</taxon>
        <taxon>Papilio</taxon>
    </lineage>
</organism>
<protein>
    <submittedName>
        <fullName evidence="1">Uncharacterized protein</fullName>
    </submittedName>
</protein>